<feature type="domain" description="Large ribosomal subunit protein uL15/eL18" evidence="7">
    <location>
        <begin position="77"/>
        <end position="146"/>
    </location>
</feature>
<dbReference type="Gene3D" id="3.100.10.10">
    <property type="match status" value="1"/>
</dbReference>
<comment type="subunit">
    <text evidence="4">Part of the 50S ribosomal subunit.</text>
</comment>
<dbReference type="EMBL" id="LCLG01000002">
    <property type="protein sequence ID" value="KKU12316.1"/>
    <property type="molecule type" value="Genomic_DNA"/>
</dbReference>
<keyword evidence="4" id="KW-0699">rRNA-binding</keyword>
<dbReference type="GO" id="GO:0015934">
    <property type="term" value="C:large ribosomal subunit"/>
    <property type="evidence" value="ECO:0007669"/>
    <property type="project" value="InterPro"/>
</dbReference>
<dbReference type="PROSITE" id="PS00475">
    <property type="entry name" value="RIBOSOMAL_L15"/>
    <property type="match status" value="1"/>
</dbReference>
<dbReference type="AlphaFoldDB" id="A0A0G1MVH6"/>
<keyword evidence="2 4" id="KW-0689">Ribosomal protein</keyword>
<accession>A0A0G1MVH6</accession>
<dbReference type="PATRIC" id="fig|1618559.3.peg.59"/>
<comment type="similarity">
    <text evidence="1 4 5">Belongs to the universal ribosomal protein uL15 family.</text>
</comment>
<evidence type="ECO:0000256" key="4">
    <source>
        <dbReference type="HAMAP-Rule" id="MF_01341"/>
    </source>
</evidence>
<dbReference type="InterPro" id="IPR036227">
    <property type="entry name" value="Ribosomal_uL15/eL18_sf"/>
</dbReference>
<proteinExistence type="inferred from homology"/>
<evidence type="ECO:0000256" key="6">
    <source>
        <dbReference type="SAM" id="MobiDB-lite"/>
    </source>
</evidence>
<dbReference type="GO" id="GO:0003735">
    <property type="term" value="F:structural constituent of ribosome"/>
    <property type="evidence" value="ECO:0007669"/>
    <property type="project" value="InterPro"/>
</dbReference>
<organism evidence="8 9">
    <name type="scientific">Candidatus Woesebacteria bacterium GW2011_GWA1_45_8</name>
    <dbReference type="NCBI Taxonomy" id="1618559"/>
    <lineage>
        <taxon>Bacteria</taxon>
        <taxon>Candidatus Woeseibacteriota</taxon>
    </lineage>
</organism>
<keyword evidence="4" id="KW-0694">RNA-binding</keyword>
<evidence type="ECO:0000256" key="3">
    <source>
        <dbReference type="ARBA" id="ARBA00023274"/>
    </source>
</evidence>
<feature type="region of interest" description="Disordered" evidence="6">
    <location>
        <begin position="17"/>
        <end position="38"/>
    </location>
</feature>
<dbReference type="GO" id="GO:0006412">
    <property type="term" value="P:translation"/>
    <property type="evidence" value="ECO:0007669"/>
    <property type="project" value="UniProtKB-UniRule"/>
</dbReference>
<evidence type="ECO:0000313" key="9">
    <source>
        <dbReference type="Proteomes" id="UP000034653"/>
    </source>
</evidence>
<dbReference type="HAMAP" id="MF_01341">
    <property type="entry name" value="Ribosomal_uL15"/>
    <property type="match status" value="1"/>
</dbReference>
<gene>
    <name evidence="4" type="primary">rplO</name>
    <name evidence="8" type="ORF">UX19_C0002G0023</name>
</gene>
<dbReference type="GO" id="GO:0019843">
    <property type="term" value="F:rRNA binding"/>
    <property type="evidence" value="ECO:0007669"/>
    <property type="project" value="UniProtKB-UniRule"/>
</dbReference>
<dbReference type="Pfam" id="PF00828">
    <property type="entry name" value="Ribosomal_L27A"/>
    <property type="match status" value="1"/>
</dbReference>
<evidence type="ECO:0000256" key="5">
    <source>
        <dbReference type="RuleBase" id="RU003888"/>
    </source>
</evidence>
<dbReference type="PANTHER" id="PTHR12934:SF11">
    <property type="entry name" value="LARGE RIBOSOMAL SUBUNIT PROTEIN UL15M"/>
    <property type="match status" value="1"/>
</dbReference>
<protein>
    <recommendedName>
        <fullName evidence="4">Large ribosomal subunit protein uL15</fullName>
    </recommendedName>
</protein>
<dbReference type="InterPro" id="IPR030878">
    <property type="entry name" value="Ribosomal_uL15"/>
</dbReference>
<name>A0A0G1MVH6_9BACT</name>
<comment type="function">
    <text evidence="4">Binds to the 23S rRNA.</text>
</comment>
<dbReference type="InterPro" id="IPR005749">
    <property type="entry name" value="Ribosomal_uL15_bac-type"/>
</dbReference>
<evidence type="ECO:0000256" key="2">
    <source>
        <dbReference type="ARBA" id="ARBA00022980"/>
    </source>
</evidence>
<feature type="compositionally biased region" description="Gly residues" evidence="6">
    <location>
        <begin position="18"/>
        <end position="33"/>
    </location>
</feature>
<dbReference type="InterPro" id="IPR021131">
    <property type="entry name" value="Ribosomal_uL15/eL18"/>
</dbReference>
<dbReference type="Proteomes" id="UP000034653">
    <property type="component" value="Unassembled WGS sequence"/>
</dbReference>
<dbReference type="SUPFAM" id="SSF52080">
    <property type="entry name" value="Ribosomal proteins L15p and L18e"/>
    <property type="match status" value="1"/>
</dbReference>
<evidence type="ECO:0000313" key="8">
    <source>
        <dbReference type="EMBL" id="KKU12316.1"/>
    </source>
</evidence>
<comment type="caution">
    <text evidence="8">The sequence shown here is derived from an EMBL/GenBank/DDBJ whole genome shotgun (WGS) entry which is preliminary data.</text>
</comment>
<dbReference type="InterPro" id="IPR001196">
    <property type="entry name" value="Ribosomal_uL15_CS"/>
</dbReference>
<reference evidence="8 9" key="1">
    <citation type="journal article" date="2015" name="Nature">
        <title>rRNA introns, odd ribosomes, and small enigmatic genomes across a large radiation of phyla.</title>
        <authorList>
            <person name="Brown C.T."/>
            <person name="Hug L.A."/>
            <person name="Thomas B.C."/>
            <person name="Sharon I."/>
            <person name="Castelle C.J."/>
            <person name="Singh A."/>
            <person name="Wilkins M.J."/>
            <person name="Williams K.H."/>
            <person name="Banfield J.F."/>
        </authorList>
    </citation>
    <scope>NUCLEOTIDE SEQUENCE [LARGE SCALE GENOMIC DNA]</scope>
</reference>
<sequence>MTDKLVKLVSRRAKRVGRGYGSGKGGHTVGRGQKGQKSRTKIGVLFEGIKMKKSFIKKLPLQRGRGKFGPSSKPVIIKLGYLNLFPTGTKVDINALVKQGIVDASDAQAFGVKILGGGELTKKITIEVPISKSAAKVVEKVGGKVV</sequence>
<evidence type="ECO:0000256" key="1">
    <source>
        <dbReference type="ARBA" id="ARBA00007320"/>
    </source>
</evidence>
<evidence type="ECO:0000259" key="7">
    <source>
        <dbReference type="Pfam" id="PF00828"/>
    </source>
</evidence>
<dbReference type="PANTHER" id="PTHR12934">
    <property type="entry name" value="50S RIBOSOMAL PROTEIN L15"/>
    <property type="match status" value="1"/>
</dbReference>
<keyword evidence="3 4" id="KW-0687">Ribonucleoprotein</keyword>